<accession>A0A941F435</accession>
<evidence type="ECO:0000256" key="4">
    <source>
        <dbReference type="ARBA" id="ARBA00023136"/>
    </source>
</evidence>
<dbReference type="Pfam" id="PF14322">
    <property type="entry name" value="SusD-like_3"/>
    <property type="match status" value="1"/>
</dbReference>
<feature type="domain" description="RagB/SusD" evidence="7">
    <location>
        <begin position="273"/>
        <end position="501"/>
    </location>
</feature>
<dbReference type="EMBL" id="JAGTAR010000008">
    <property type="protein sequence ID" value="MBR8535300.1"/>
    <property type="molecule type" value="Genomic_DNA"/>
</dbReference>
<evidence type="ECO:0000256" key="5">
    <source>
        <dbReference type="ARBA" id="ARBA00023237"/>
    </source>
</evidence>
<protein>
    <submittedName>
        <fullName evidence="9">RagB/SusD family nutrient uptake outer membrane protein</fullName>
    </submittedName>
</protein>
<evidence type="ECO:0000313" key="9">
    <source>
        <dbReference type="EMBL" id="MBR8535300.1"/>
    </source>
</evidence>
<dbReference type="Proteomes" id="UP000679220">
    <property type="component" value="Unassembled WGS sequence"/>
</dbReference>
<keyword evidence="10" id="KW-1185">Reference proteome</keyword>
<organism evidence="9 10">
    <name type="scientific">Carboxylicivirga sediminis</name>
    <dbReference type="NCBI Taxonomy" id="2006564"/>
    <lineage>
        <taxon>Bacteria</taxon>
        <taxon>Pseudomonadati</taxon>
        <taxon>Bacteroidota</taxon>
        <taxon>Bacteroidia</taxon>
        <taxon>Marinilabiliales</taxon>
        <taxon>Marinilabiliaceae</taxon>
        <taxon>Carboxylicivirga</taxon>
    </lineage>
</organism>
<sequence length="501" mass="56808">MKKLNILTIAIALITLLGSCSQDLLDTPAPNISDASFFTSDEAAYDVLVGVYDPLSRYNYSQIHEWMIGDVVSDDAEKGGEGHGDWAECQDLKNFRANTENSILLARWREPYVGINRANKLIEGIDGNENISMDVQKRYIAEAKFLRAWYYFHLVKVFGGVPIVTSVLQPSEFTLPRNTEAEVYAQIEKDLKEAAPELPFKTEFKDPVTLIDQEAGRATRGAAEAMLIKMYVFQEKWSEAATLAQSFIDNYDWYDLEENYADVFTKKGENGVESIFEIQHLGVEGDDEWGDSNDGNVTAIYQGSRELYNGDGEIVSGWGWGFNLPTQDLYDEYEDGDLRREATIIDDKDVLWEGSDDEEIICTKHINSIGYDAKVYHSKKYYIPASERLNMSNSSNNWRAIRFADVLLWHAEANAHTGGDWEYGVNRVRARVGLDPTSSADALEAVYHERRVELAMEGHRYWDLVRTGRGNLMNGYSDNKRLMPIPQAEIGLNPNLEQNPY</sequence>
<evidence type="ECO:0000313" key="10">
    <source>
        <dbReference type="Proteomes" id="UP000679220"/>
    </source>
</evidence>
<dbReference type="InterPro" id="IPR012944">
    <property type="entry name" value="SusD_RagB_dom"/>
</dbReference>
<evidence type="ECO:0000259" key="8">
    <source>
        <dbReference type="Pfam" id="PF14322"/>
    </source>
</evidence>
<evidence type="ECO:0000256" key="3">
    <source>
        <dbReference type="ARBA" id="ARBA00022729"/>
    </source>
</evidence>
<dbReference type="InterPro" id="IPR011990">
    <property type="entry name" value="TPR-like_helical_dom_sf"/>
</dbReference>
<proteinExistence type="inferred from homology"/>
<feature type="chain" id="PRO_5038119847" evidence="6">
    <location>
        <begin position="26"/>
        <end position="501"/>
    </location>
</feature>
<evidence type="ECO:0000256" key="6">
    <source>
        <dbReference type="SAM" id="SignalP"/>
    </source>
</evidence>
<keyword evidence="3 6" id="KW-0732">Signal</keyword>
<dbReference type="InterPro" id="IPR033985">
    <property type="entry name" value="SusD-like_N"/>
</dbReference>
<feature type="domain" description="SusD-like N-terminal" evidence="8">
    <location>
        <begin position="83"/>
        <end position="229"/>
    </location>
</feature>
<dbReference type="PROSITE" id="PS51257">
    <property type="entry name" value="PROKAR_LIPOPROTEIN"/>
    <property type="match status" value="1"/>
</dbReference>
<dbReference type="Pfam" id="PF07980">
    <property type="entry name" value="SusD_RagB"/>
    <property type="match status" value="1"/>
</dbReference>
<dbReference type="Gene3D" id="1.25.40.390">
    <property type="match status" value="1"/>
</dbReference>
<feature type="signal peptide" evidence="6">
    <location>
        <begin position="1"/>
        <end position="25"/>
    </location>
</feature>
<comment type="caution">
    <text evidence="9">The sequence shown here is derived from an EMBL/GenBank/DDBJ whole genome shotgun (WGS) entry which is preliminary data.</text>
</comment>
<evidence type="ECO:0000256" key="1">
    <source>
        <dbReference type="ARBA" id="ARBA00004442"/>
    </source>
</evidence>
<name>A0A941F435_9BACT</name>
<reference evidence="9" key="1">
    <citation type="journal article" date="2018" name="Int. J. Syst. Evol. Microbiol.">
        <title>Carboxylicivirga sediminis sp. nov., isolated from coastal sediment.</title>
        <authorList>
            <person name="Wang F.Q."/>
            <person name="Ren L.H."/>
            <person name="Zou R.J."/>
            <person name="Sun Y.Z."/>
            <person name="Liu X.J."/>
            <person name="Jiang F."/>
            <person name="Liu L.J."/>
        </authorList>
    </citation>
    <scope>NUCLEOTIDE SEQUENCE</scope>
    <source>
        <strain evidence="9">JR1</strain>
    </source>
</reference>
<gene>
    <name evidence="9" type="ORF">KDU71_06995</name>
</gene>
<dbReference type="AlphaFoldDB" id="A0A941F435"/>
<dbReference type="CDD" id="cd08977">
    <property type="entry name" value="SusD"/>
    <property type="match status" value="1"/>
</dbReference>
<reference evidence="9" key="2">
    <citation type="submission" date="2021-04" db="EMBL/GenBank/DDBJ databases">
        <authorList>
            <person name="Zhang T."/>
            <person name="Zhang Y."/>
            <person name="Lu D."/>
            <person name="Zuo D."/>
            <person name="Du Z."/>
        </authorList>
    </citation>
    <scope>NUCLEOTIDE SEQUENCE</scope>
    <source>
        <strain evidence="9">JR1</strain>
    </source>
</reference>
<keyword evidence="5" id="KW-0998">Cell outer membrane</keyword>
<dbReference type="RefSeq" id="WP_212189204.1">
    <property type="nucleotide sequence ID" value="NZ_JAGTAR010000008.1"/>
</dbReference>
<comment type="subcellular location">
    <subcellularLocation>
        <location evidence="1">Cell outer membrane</location>
    </subcellularLocation>
</comment>
<evidence type="ECO:0000256" key="2">
    <source>
        <dbReference type="ARBA" id="ARBA00006275"/>
    </source>
</evidence>
<dbReference type="GO" id="GO:0009279">
    <property type="term" value="C:cell outer membrane"/>
    <property type="evidence" value="ECO:0007669"/>
    <property type="project" value="UniProtKB-SubCell"/>
</dbReference>
<dbReference type="SUPFAM" id="SSF48452">
    <property type="entry name" value="TPR-like"/>
    <property type="match status" value="1"/>
</dbReference>
<comment type="similarity">
    <text evidence="2">Belongs to the SusD family.</text>
</comment>
<evidence type="ECO:0000259" key="7">
    <source>
        <dbReference type="Pfam" id="PF07980"/>
    </source>
</evidence>
<keyword evidence="4" id="KW-0472">Membrane</keyword>